<name>A0A1R4GF67_9MICO</name>
<organism evidence="1 2">
    <name type="scientific">Agrococcus casei LMG 22410</name>
    <dbReference type="NCBI Taxonomy" id="1255656"/>
    <lineage>
        <taxon>Bacteria</taxon>
        <taxon>Bacillati</taxon>
        <taxon>Actinomycetota</taxon>
        <taxon>Actinomycetes</taxon>
        <taxon>Micrococcales</taxon>
        <taxon>Microbacteriaceae</taxon>
        <taxon>Agrococcus</taxon>
    </lineage>
</organism>
<gene>
    <name evidence="1" type="ORF">CZ674_11445</name>
</gene>
<protein>
    <submittedName>
        <fullName evidence="1">Uncharacterized protein</fullName>
    </submittedName>
</protein>
<dbReference type="Proteomes" id="UP000195787">
    <property type="component" value="Unassembled WGS sequence"/>
</dbReference>
<sequence>MRLGEGPCWCRLAESNCRPIHYKATTSPRSSRFASRHDS</sequence>
<evidence type="ECO:0000313" key="2">
    <source>
        <dbReference type="Proteomes" id="UP000195787"/>
    </source>
</evidence>
<reference evidence="1 2" key="1">
    <citation type="submission" date="2017-02" db="EMBL/GenBank/DDBJ databases">
        <authorList>
            <person name="Peterson S.W."/>
        </authorList>
    </citation>
    <scope>NUCLEOTIDE SEQUENCE [LARGE SCALE GENOMIC DNA]</scope>
    <source>
        <strain evidence="1 2">LMG 22410</strain>
    </source>
</reference>
<accession>A0A1R4GF67</accession>
<dbReference type="EMBL" id="FUHU01000044">
    <property type="protein sequence ID" value="SJM66773.1"/>
    <property type="molecule type" value="Genomic_DNA"/>
</dbReference>
<keyword evidence="2" id="KW-1185">Reference proteome</keyword>
<dbReference type="AlphaFoldDB" id="A0A1R4GF67"/>
<evidence type="ECO:0000313" key="1">
    <source>
        <dbReference type="EMBL" id="SJM66773.1"/>
    </source>
</evidence>
<proteinExistence type="predicted"/>